<evidence type="ECO:0000313" key="3">
    <source>
        <dbReference type="EMBL" id="SBS77948.1"/>
    </source>
</evidence>
<keyword evidence="2" id="KW-1133">Transmembrane helix</keyword>
<gene>
    <name evidence="3" type="ORF">MHPYR_50115</name>
</gene>
<keyword evidence="2" id="KW-0472">Membrane</keyword>
<evidence type="ECO:0000256" key="2">
    <source>
        <dbReference type="SAM" id="Phobius"/>
    </source>
</evidence>
<feature type="compositionally biased region" description="Low complexity" evidence="1">
    <location>
        <begin position="46"/>
        <end position="56"/>
    </location>
</feature>
<keyword evidence="2" id="KW-0812">Transmembrane</keyword>
<proteinExistence type="predicted"/>
<accession>A0A1Y5PPX0</accession>
<organism evidence="3">
    <name type="scientific">uncultured Mycobacterium sp</name>
    <dbReference type="NCBI Taxonomy" id="171292"/>
    <lineage>
        <taxon>Bacteria</taxon>
        <taxon>Bacillati</taxon>
        <taxon>Actinomycetota</taxon>
        <taxon>Actinomycetes</taxon>
        <taxon>Mycobacteriales</taxon>
        <taxon>Mycobacteriaceae</taxon>
        <taxon>Mycobacterium</taxon>
        <taxon>environmental samples</taxon>
    </lineage>
</organism>
<feature type="compositionally biased region" description="Pro residues" evidence="1">
    <location>
        <begin position="57"/>
        <end position="84"/>
    </location>
</feature>
<protein>
    <submittedName>
        <fullName evidence="3">Serine/threonine protein kinase</fullName>
    </submittedName>
</protein>
<dbReference type="EMBL" id="FLQS01000045">
    <property type="protein sequence ID" value="SBS77948.1"/>
    <property type="molecule type" value="Genomic_DNA"/>
</dbReference>
<evidence type="ECO:0000256" key="1">
    <source>
        <dbReference type="SAM" id="MobiDB-lite"/>
    </source>
</evidence>
<keyword evidence="3" id="KW-0808">Transferase</keyword>
<name>A0A1Y5PPX0_9MYCO</name>
<reference evidence="3" key="1">
    <citation type="submission" date="2016-03" db="EMBL/GenBank/DDBJ databases">
        <authorList>
            <person name="Ploux O."/>
        </authorList>
    </citation>
    <scope>NUCLEOTIDE SEQUENCE</scope>
    <source>
        <strain evidence="3">UC10</strain>
    </source>
</reference>
<keyword evidence="3" id="KW-0418">Kinase</keyword>
<dbReference type="GO" id="GO:0004674">
    <property type="term" value="F:protein serine/threonine kinase activity"/>
    <property type="evidence" value="ECO:0007669"/>
    <property type="project" value="UniProtKB-KW"/>
</dbReference>
<feature type="region of interest" description="Disordered" evidence="1">
    <location>
        <begin position="46"/>
        <end position="92"/>
    </location>
</feature>
<sequence length="92" mass="9402">MPGYTVARLKRRTSVRGIVTLVFAAVVAGLSVATLRYHPAPPIEAPLSPAHVSSAAVPPPPPTIIAPPPTVKPVAGPPPTAHPSDPPKTKTP</sequence>
<dbReference type="AlphaFoldDB" id="A0A1Y5PPX0"/>
<keyword evidence="3" id="KW-0723">Serine/threonine-protein kinase</keyword>
<feature type="transmembrane region" description="Helical" evidence="2">
    <location>
        <begin position="18"/>
        <end position="37"/>
    </location>
</feature>